<keyword evidence="5" id="KW-1133">Transmembrane helix</keyword>
<dbReference type="GO" id="GO:0030313">
    <property type="term" value="C:cell envelope"/>
    <property type="evidence" value="ECO:0007669"/>
    <property type="project" value="UniProtKB-SubCell"/>
</dbReference>
<evidence type="ECO:0000256" key="2">
    <source>
        <dbReference type="ARBA" id="ARBA00007639"/>
    </source>
</evidence>
<keyword evidence="5" id="KW-0812">Transmembrane</keyword>
<dbReference type="InterPro" id="IPR028082">
    <property type="entry name" value="Peripla_BP_I"/>
</dbReference>
<gene>
    <name evidence="7" type="ORF">HMPREF3293_00829</name>
</gene>
<dbReference type="Gene3D" id="3.40.50.2300">
    <property type="match status" value="2"/>
</dbReference>
<keyword evidence="5" id="KW-0472">Membrane</keyword>
<comment type="subcellular location">
    <subcellularLocation>
        <location evidence="1">Cell envelope</location>
    </subcellularLocation>
</comment>
<keyword evidence="3" id="KW-0732">Signal</keyword>
<dbReference type="Proteomes" id="UP000070366">
    <property type="component" value="Unassembled WGS sequence"/>
</dbReference>
<dbReference type="CDD" id="cd06316">
    <property type="entry name" value="PBP1_ABC_sugar_binding-like"/>
    <property type="match status" value="1"/>
</dbReference>
<dbReference type="PANTHER" id="PTHR46847">
    <property type="entry name" value="D-ALLOSE-BINDING PERIPLASMIC PROTEIN-RELATED"/>
    <property type="match status" value="1"/>
</dbReference>
<evidence type="ECO:0000256" key="3">
    <source>
        <dbReference type="ARBA" id="ARBA00022729"/>
    </source>
</evidence>
<comment type="caution">
    <text evidence="7">The sequence shown here is derived from an EMBL/GenBank/DDBJ whole genome shotgun (WGS) entry which is preliminary data.</text>
</comment>
<feature type="transmembrane region" description="Helical" evidence="5">
    <location>
        <begin position="27"/>
        <end position="43"/>
    </location>
</feature>
<evidence type="ECO:0000259" key="6">
    <source>
        <dbReference type="Pfam" id="PF13407"/>
    </source>
</evidence>
<dbReference type="STRING" id="626937.HMPREF3293_00829"/>
<evidence type="ECO:0000256" key="4">
    <source>
        <dbReference type="SAM" id="MobiDB-lite"/>
    </source>
</evidence>
<dbReference type="AlphaFoldDB" id="A0A136Q604"/>
<dbReference type="GO" id="GO:0030246">
    <property type="term" value="F:carbohydrate binding"/>
    <property type="evidence" value="ECO:0007669"/>
    <property type="project" value="UniProtKB-ARBA"/>
</dbReference>
<feature type="compositionally biased region" description="Polar residues" evidence="4">
    <location>
        <begin position="50"/>
        <end position="66"/>
    </location>
</feature>
<evidence type="ECO:0000256" key="5">
    <source>
        <dbReference type="SAM" id="Phobius"/>
    </source>
</evidence>
<name>A0A136Q604_9FIRM</name>
<organism evidence="7 8">
    <name type="scientific">Christensenella minuta</name>
    <dbReference type="NCBI Taxonomy" id="626937"/>
    <lineage>
        <taxon>Bacteria</taxon>
        <taxon>Bacillati</taxon>
        <taxon>Bacillota</taxon>
        <taxon>Clostridia</taxon>
        <taxon>Christensenellales</taxon>
        <taxon>Christensenellaceae</taxon>
        <taxon>Christensenella</taxon>
    </lineage>
</organism>
<reference evidence="7 8" key="1">
    <citation type="submission" date="2016-02" db="EMBL/GenBank/DDBJ databases">
        <authorList>
            <person name="Wen L."/>
            <person name="He K."/>
            <person name="Yang H."/>
        </authorList>
    </citation>
    <scope>NUCLEOTIDE SEQUENCE [LARGE SCALE GENOMIC DNA]</scope>
    <source>
        <strain evidence="7 8">DSM 22607</strain>
    </source>
</reference>
<evidence type="ECO:0000313" key="8">
    <source>
        <dbReference type="Proteomes" id="UP000070366"/>
    </source>
</evidence>
<dbReference type="SUPFAM" id="SSF53822">
    <property type="entry name" value="Periplasmic binding protein-like I"/>
    <property type="match status" value="1"/>
</dbReference>
<protein>
    <submittedName>
        <fullName evidence="7">Sugar-binding domain protein</fullName>
    </submittedName>
</protein>
<keyword evidence="8" id="KW-1185">Reference proteome</keyword>
<dbReference type="OrthoDB" id="9769193at2"/>
<sequence>MGKGLSETGFGNIQYQEKTRRKEMKKLVAIIVVIAMAAAAFTACAETTAPESSADTSVGQATQEATEPTAEGSQAAPAEGGVTERLNAMAAEYGWQQPFWYEEPSENTLKMAESALDGSVLNFGPNGEEAVLGSDFAAAVTEDQKNQIEALDGMTAALCMRWTGSFWPNQQVAGITDTLESYGIEVIATTDANSDDVTQISNIEAAIAMEPDLLFIHPTNEATLTDVCKKAVDAGIKIVFMDQAVDGLEAGTDYVTTVTCDNLLNGMRHADIVAQSLEGKAEKNVGILYYAPQFTATNDRYEGFVTRMAAKYPDVNIVAIAPFEDALDTEASAAALLTAHPEINAIYTEWDEPAIGIISAARAAGLSSEDLAIGTDLMSDEVVLDLAQGGYVKGISTQDPYQQGVAEATAGVLALIGADVPVFIEVVPTIVTRDNLADTYEAVCGEPLFAEAAEALKQ</sequence>
<dbReference type="Pfam" id="PF13407">
    <property type="entry name" value="Peripla_BP_4"/>
    <property type="match status" value="1"/>
</dbReference>
<dbReference type="EMBL" id="LSZW01000047">
    <property type="protein sequence ID" value="KXK66093.1"/>
    <property type="molecule type" value="Genomic_DNA"/>
</dbReference>
<comment type="similarity">
    <text evidence="2">Belongs to the bacterial solute-binding protein 2 family.</text>
</comment>
<evidence type="ECO:0000313" key="7">
    <source>
        <dbReference type="EMBL" id="KXK66093.1"/>
    </source>
</evidence>
<dbReference type="KEGG" id="cmiu:B1H56_01170"/>
<feature type="region of interest" description="Disordered" evidence="4">
    <location>
        <begin position="49"/>
        <end position="79"/>
    </location>
</feature>
<proteinExistence type="inferred from homology"/>
<accession>A0A136Q604</accession>
<dbReference type="PANTHER" id="PTHR46847:SF1">
    <property type="entry name" value="D-ALLOSE-BINDING PERIPLASMIC PROTEIN-RELATED"/>
    <property type="match status" value="1"/>
</dbReference>
<feature type="domain" description="Periplasmic binding protein" evidence="6">
    <location>
        <begin position="158"/>
        <end position="410"/>
    </location>
</feature>
<dbReference type="InterPro" id="IPR025997">
    <property type="entry name" value="SBP_2_dom"/>
</dbReference>
<evidence type="ECO:0000256" key="1">
    <source>
        <dbReference type="ARBA" id="ARBA00004196"/>
    </source>
</evidence>